<dbReference type="EMBL" id="LGTO01000007">
    <property type="protein sequence ID" value="KNE19025.1"/>
    <property type="molecule type" value="Genomic_DNA"/>
</dbReference>
<accession>A0A0L0QK94</accession>
<dbReference type="GeneID" id="66872031"/>
<protein>
    <recommendedName>
        <fullName evidence="1">Antitoxin SocA-like Panacea domain-containing protein</fullName>
    </recommendedName>
</protein>
<reference evidence="3" key="1">
    <citation type="submission" date="2015-07" db="EMBL/GenBank/DDBJ databases">
        <title>Fjat-10053 dsm26.</title>
        <authorList>
            <person name="Liu B."/>
            <person name="Wang J."/>
            <person name="Zhu Y."/>
            <person name="Liu G."/>
            <person name="Chen Q."/>
            <person name="Chen Z."/>
            <person name="Lan J."/>
            <person name="Che J."/>
            <person name="Ge C."/>
            <person name="Shi H."/>
            <person name="Pan Z."/>
            <person name="Liu X."/>
        </authorList>
    </citation>
    <scope>NUCLEOTIDE SEQUENCE [LARGE SCALE GENOMIC DNA]</scope>
    <source>
        <strain evidence="3">DSM 26</strain>
    </source>
</reference>
<organism evidence="2 3">
    <name type="scientific">Virgibacillus pantothenticus</name>
    <dbReference type="NCBI Taxonomy" id="1473"/>
    <lineage>
        <taxon>Bacteria</taxon>
        <taxon>Bacillati</taxon>
        <taxon>Bacillota</taxon>
        <taxon>Bacilli</taxon>
        <taxon>Bacillales</taxon>
        <taxon>Bacillaceae</taxon>
        <taxon>Virgibacillus</taxon>
    </lineage>
</organism>
<dbReference type="OrthoDB" id="9799173at2"/>
<evidence type="ECO:0000313" key="2">
    <source>
        <dbReference type="EMBL" id="KNE19025.1"/>
    </source>
</evidence>
<keyword evidence="3" id="KW-1185">Reference proteome</keyword>
<evidence type="ECO:0000259" key="1">
    <source>
        <dbReference type="Pfam" id="PF13274"/>
    </source>
</evidence>
<proteinExistence type="predicted"/>
<dbReference type="Pfam" id="PF13274">
    <property type="entry name" value="SocA_Panacea"/>
    <property type="match status" value="1"/>
</dbReference>
<gene>
    <name evidence="2" type="ORF">AFK71_10685</name>
</gene>
<comment type="caution">
    <text evidence="2">The sequence shown here is derived from an EMBL/GenBank/DDBJ whole genome shotgun (WGS) entry which is preliminary data.</text>
</comment>
<evidence type="ECO:0000313" key="3">
    <source>
        <dbReference type="Proteomes" id="UP000036780"/>
    </source>
</evidence>
<dbReference type="PATRIC" id="fig|1473.5.peg.654"/>
<name>A0A0L0QK94_VIRPA</name>
<sequence>MGEVKAIDVAKWFMKHKLDSPRNTFDGNMKLQKLLYFSQLIHYANHNKILFSEEMKAYENGTVINDVRLTYRNELDQLVDQAEDFEGFNSPEVDYTLNLTSEIFGGMNAKELSDLNHEFVSWKVPFKESQTDQPGRYIREKNVINPLDGLFLEDVRNVKQMLEAYCENEDDMNYEVVNGVTFYYNSSEIHLDEKILAKLGELKCSDEVYTVTMDKEQGLIIS</sequence>
<dbReference type="InterPro" id="IPR025272">
    <property type="entry name" value="SocA_Panacea"/>
</dbReference>
<feature type="domain" description="Antitoxin SocA-like Panacea" evidence="1">
    <location>
        <begin position="31"/>
        <end position="123"/>
    </location>
</feature>
<dbReference type="RefSeq" id="WP_050351525.1">
    <property type="nucleotide sequence ID" value="NZ_CP073011.1"/>
</dbReference>
<dbReference type="Proteomes" id="UP000036780">
    <property type="component" value="Unassembled WGS sequence"/>
</dbReference>
<dbReference type="AlphaFoldDB" id="A0A0L0QK94"/>